<evidence type="ECO:0000259" key="6">
    <source>
        <dbReference type="PROSITE" id="PS50112"/>
    </source>
</evidence>
<keyword evidence="8" id="KW-1185">Reference proteome</keyword>
<organism evidence="7 8">
    <name type="scientific">Terrihabitans soli</name>
    <dbReference type="NCBI Taxonomy" id="708113"/>
    <lineage>
        <taxon>Bacteria</taxon>
        <taxon>Pseudomonadati</taxon>
        <taxon>Pseudomonadota</taxon>
        <taxon>Alphaproteobacteria</taxon>
        <taxon>Hyphomicrobiales</taxon>
        <taxon>Terrihabitans</taxon>
    </lineage>
</organism>
<dbReference type="SMART" id="SM00091">
    <property type="entry name" value="PAS"/>
    <property type="match status" value="2"/>
</dbReference>
<evidence type="ECO:0000256" key="3">
    <source>
        <dbReference type="ARBA" id="ARBA00022553"/>
    </source>
</evidence>
<dbReference type="GO" id="GO:0003677">
    <property type="term" value="F:DNA binding"/>
    <property type="evidence" value="ECO:0007669"/>
    <property type="project" value="InterPro"/>
</dbReference>
<dbReference type="SUPFAM" id="SSF55785">
    <property type="entry name" value="PYP-like sensor domain (PAS domain)"/>
    <property type="match status" value="2"/>
</dbReference>
<dbReference type="KEGG" id="tso:IZ6_29340"/>
<dbReference type="GO" id="GO:0004673">
    <property type="term" value="F:protein histidine kinase activity"/>
    <property type="evidence" value="ECO:0007669"/>
    <property type="project" value="UniProtKB-EC"/>
</dbReference>
<dbReference type="InterPro" id="IPR001387">
    <property type="entry name" value="Cro/C1-type_HTH"/>
</dbReference>
<dbReference type="EC" id="2.7.13.3" evidence="2"/>
<dbReference type="InterPro" id="IPR000014">
    <property type="entry name" value="PAS"/>
</dbReference>
<keyword evidence="5" id="KW-0418">Kinase</keyword>
<dbReference type="Pfam" id="PF08447">
    <property type="entry name" value="PAS_3"/>
    <property type="match status" value="1"/>
</dbReference>
<proteinExistence type="predicted"/>
<reference evidence="7 8" key="1">
    <citation type="submission" date="2020-08" db="EMBL/GenBank/DDBJ databases">
        <title>Genome sequence of Rhizobiales bacterium strain IZ6.</title>
        <authorList>
            <person name="Nakai R."/>
            <person name="Naganuma T."/>
        </authorList>
    </citation>
    <scope>NUCLEOTIDE SEQUENCE [LARGE SCALE GENOMIC DNA]</scope>
    <source>
        <strain evidence="7 8">IZ6</strain>
    </source>
</reference>
<dbReference type="PANTHER" id="PTHR43304">
    <property type="entry name" value="PHYTOCHROME-LIKE PROTEIN CPH1"/>
    <property type="match status" value="1"/>
</dbReference>
<dbReference type="CDD" id="cd00093">
    <property type="entry name" value="HTH_XRE"/>
    <property type="match status" value="1"/>
</dbReference>
<dbReference type="PANTHER" id="PTHR43304:SF1">
    <property type="entry name" value="PAC DOMAIN-CONTAINING PROTEIN"/>
    <property type="match status" value="1"/>
</dbReference>
<evidence type="ECO:0000313" key="8">
    <source>
        <dbReference type="Proteomes" id="UP000515317"/>
    </source>
</evidence>
<dbReference type="CDD" id="cd00130">
    <property type="entry name" value="PAS"/>
    <property type="match status" value="2"/>
</dbReference>
<dbReference type="InterPro" id="IPR010982">
    <property type="entry name" value="Lambda_DNA-bd_dom_sf"/>
</dbReference>
<name>A0A6S6QSX5_9HYPH</name>
<keyword evidence="4" id="KW-0808">Transferase</keyword>
<dbReference type="InterPro" id="IPR035965">
    <property type="entry name" value="PAS-like_dom_sf"/>
</dbReference>
<accession>A0A6S6QSX5</accession>
<dbReference type="EMBL" id="AP023361">
    <property type="protein sequence ID" value="BCJ92199.1"/>
    <property type="molecule type" value="Genomic_DNA"/>
</dbReference>
<evidence type="ECO:0000256" key="1">
    <source>
        <dbReference type="ARBA" id="ARBA00000085"/>
    </source>
</evidence>
<comment type="catalytic activity">
    <reaction evidence="1">
        <text>ATP + protein L-histidine = ADP + protein N-phospho-L-histidine.</text>
        <dbReference type="EC" id="2.7.13.3"/>
    </reaction>
</comment>
<protein>
    <recommendedName>
        <fullName evidence="2">histidine kinase</fullName>
        <ecNumber evidence="2">2.7.13.3</ecNumber>
    </recommendedName>
</protein>
<dbReference type="InterPro" id="IPR013655">
    <property type="entry name" value="PAS_fold_3"/>
</dbReference>
<dbReference type="InterPro" id="IPR052162">
    <property type="entry name" value="Sensor_kinase/Photoreceptor"/>
</dbReference>
<evidence type="ECO:0000256" key="5">
    <source>
        <dbReference type="ARBA" id="ARBA00022777"/>
    </source>
</evidence>
<evidence type="ECO:0000256" key="2">
    <source>
        <dbReference type="ARBA" id="ARBA00012438"/>
    </source>
</evidence>
<dbReference type="PROSITE" id="PS50112">
    <property type="entry name" value="PAS"/>
    <property type="match status" value="1"/>
</dbReference>
<keyword evidence="3" id="KW-0597">Phosphoprotein</keyword>
<dbReference type="Proteomes" id="UP000515317">
    <property type="component" value="Chromosome"/>
</dbReference>
<sequence>MERASQVGLSAEEFALVEQQCGFGTWSYDLVTCETYCSEGLSSLLGLDPDERADASRVLSILHPEDRPRVEQQWAHLEDQDACALEMRIITPGGTIRRLRSHIHIIFENWVPTKVVGAVFDISELHHERSAAVQSQKQLVDLSRSISPITWTVEPDGAVSLCTSWCSITGMKPQQASQWGWLERVHERHQSALRAAWVGAVRTGKSFAQTILIRDRGDQWVLYAFRAAPIVFRHPDTTLEVSLVCVDIQRCDFTFFPDQTRFVPNGAIDGPESVPVLSGALMRAARGLLDWPAKALAHKAGVSLSTIRRMEMEGDRTHRDLTASLVQKALEKAGVEFLPLPDGSTAIKLADSKSAHTDKKSDAN</sequence>
<feature type="domain" description="PAS" evidence="6">
    <location>
        <begin position="35"/>
        <end position="81"/>
    </location>
</feature>
<dbReference type="AlphaFoldDB" id="A0A6S6QSX5"/>
<evidence type="ECO:0000313" key="7">
    <source>
        <dbReference type="EMBL" id="BCJ92199.1"/>
    </source>
</evidence>
<gene>
    <name evidence="7" type="ORF">IZ6_29340</name>
</gene>
<dbReference type="Gene3D" id="1.10.260.40">
    <property type="entry name" value="lambda repressor-like DNA-binding domains"/>
    <property type="match status" value="1"/>
</dbReference>
<evidence type="ECO:0000256" key="4">
    <source>
        <dbReference type="ARBA" id="ARBA00022679"/>
    </source>
</evidence>
<dbReference type="Gene3D" id="3.30.450.20">
    <property type="entry name" value="PAS domain"/>
    <property type="match status" value="2"/>
</dbReference>